<comment type="similarity">
    <text evidence="7">Belongs to the binding-protein-dependent transport system permease family.</text>
</comment>
<dbReference type="PANTHER" id="PTHR30043:SF1">
    <property type="entry name" value="ABC TRANSPORT SYSTEM PERMEASE PROTEIN P69"/>
    <property type="match status" value="1"/>
</dbReference>
<feature type="transmembrane region" description="Helical" evidence="7">
    <location>
        <begin position="148"/>
        <end position="173"/>
    </location>
</feature>
<evidence type="ECO:0000259" key="8">
    <source>
        <dbReference type="PROSITE" id="PS50928"/>
    </source>
</evidence>
<dbReference type="PROSITE" id="PS50928">
    <property type="entry name" value="ABC_TM1"/>
    <property type="match status" value="1"/>
</dbReference>
<keyword evidence="6 7" id="KW-0472">Membrane</keyword>
<keyword evidence="10" id="KW-1185">Reference proteome</keyword>
<feature type="domain" description="ABC transmembrane type-1" evidence="8">
    <location>
        <begin position="97"/>
        <end position="280"/>
    </location>
</feature>
<evidence type="ECO:0000256" key="4">
    <source>
        <dbReference type="ARBA" id="ARBA00022692"/>
    </source>
</evidence>
<keyword evidence="2 7" id="KW-0813">Transport</keyword>
<feature type="transmembrane region" description="Helical" evidence="7">
    <location>
        <begin position="12"/>
        <end position="32"/>
    </location>
</feature>
<keyword evidence="5 7" id="KW-1133">Transmembrane helix</keyword>
<sequence length="291" mass="31617">MTAGAGRAVRLWLFAALYGMLIVASVVSFVRAGDLQFGRKPLQNLARTLDELSRPSFIDAWRGERAFAYRDDSGRVLRVEDRRAAERDYLWGLLEATWTTLKVATLGSLIAAVAALPFGVITARNMLAPRWAAAPARLLLDAARAIHALVFGLLLVGIIGLGPMAGILAIAFHSFGTYGKLYAEAIETVDRRLINAGLVLGMTPLQTLVHALPRTMLPQALGIHLYIWEFNVRDSTVLGLIGVGGIGLLVSEAVSLFQWGRLATLLLAIVALVTAFDRISRRVRAELAARH</sequence>
<dbReference type="Proteomes" id="UP001158049">
    <property type="component" value="Unassembled WGS sequence"/>
</dbReference>
<evidence type="ECO:0000256" key="1">
    <source>
        <dbReference type="ARBA" id="ARBA00004651"/>
    </source>
</evidence>
<gene>
    <name evidence="9" type="ORF">SAMN06295970_101368</name>
</gene>
<evidence type="ECO:0000256" key="6">
    <source>
        <dbReference type="ARBA" id="ARBA00023136"/>
    </source>
</evidence>
<dbReference type="Gene3D" id="1.10.3720.10">
    <property type="entry name" value="MetI-like"/>
    <property type="match status" value="1"/>
</dbReference>
<dbReference type="CDD" id="cd06261">
    <property type="entry name" value="TM_PBP2"/>
    <property type="match status" value="1"/>
</dbReference>
<reference evidence="9 10" key="1">
    <citation type="submission" date="2017-05" db="EMBL/GenBank/DDBJ databases">
        <authorList>
            <person name="Varghese N."/>
            <person name="Submissions S."/>
        </authorList>
    </citation>
    <scope>NUCLEOTIDE SEQUENCE [LARGE SCALE GENOMIC DNA]</scope>
    <source>
        <strain evidence="9 10">DSM 26001</strain>
    </source>
</reference>
<dbReference type="InterPro" id="IPR035906">
    <property type="entry name" value="MetI-like_sf"/>
</dbReference>
<dbReference type="SUPFAM" id="SSF161098">
    <property type="entry name" value="MetI-like"/>
    <property type="match status" value="1"/>
</dbReference>
<dbReference type="RefSeq" id="WP_283440513.1">
    <property type="nucleotide sequence ID" value="NZ_FXUL01000001.1"/>
</dbReference>
<comment type="subcellular location">
    <subcellularLocation>
        <location evidence="1 7">Cell membrane</location>
        <topology evidence="1 7">Multi-pass membrane protein</topology>
    </subcellularLocation>
</comment>
<evidence type="ECO:0000256" key="3">
    <source>
        <dbReference type="ARBA" id="ARBA00022475"/>
    </source>
</evidence>
<dbReference type="PANTHER" id="PTHR30043">
    <property type="entry name" value="PHOSPHONATES TRANSPORT SYSTEM PERMEASE PROTEIN"/>
    <property type="match status" value="1"/>
</dbReference>
<evidence type="ECO:0000256" key="7">
    <source>
        <dbReference type="RuleBase" id="RU363032"/>
    </source>
</evidence>
<evidence type="ECO:0000256" key="2">
    <source>
        <dbReference type="ARBA" id="ARBA00022448"/>
    </source>
</evidence>
<evidence type="ECO:0000313" key="9">
    <source>
        <dbReference type="EMBL" id="SMP43979.1"/>
    </source>
</evidence>
<dbReference type="Pfam" id="PF00528">
    <property type="entry name" value="BPD_transp_1"/>
    <property type="match status" value="1"/>
</dbReference>
<protein>
    <submittedName>
        <fullName evidence="9">Phosphonate ABC transporter, permease protein PhnE</fullName>
    </submittedName>
</protein>
<dbReference type="InterPro" id="IPR000515">
    <property type="entry name" value="MetI-like"/>
</dbReference>
<evidence type="ECO:0000256" key="5">
    <source>
        <dbReference type="ARBA" id="ARBA00022989"/>
    </source>
</evidence>
<feature type="transmembrane region" description="Helical" evidence="7">
    <location>
        <begin position="103"/>
        <end position="127"/>
    </location>
</feature>
<comment type="caution">
    <text evidence="9">The sequence shown here is derived from an EMBL/GenBank/DDBJ whole genome shotgun (WGS) entry which is preliminary data.</text>
</comment>
<name>A0ABY1PSB0_9BURK</name>
<keyword evidence="4 7" id="KW-0812">Transmembrane</keyword>
<dbReference type="EMBL" id="FXUL01000001">
    <property type="protein sequence ID" value="SMP43979.1"/>
    <property type="molecule type" value="Genomic_DNA"/>
</dbReference>
<feature type="transmembrane region" description="Helical" evidence="7">
    <location>
        <begin position="256"/>
        <end position="276"/>
    </location>
</feature>
<accession>A0ABY1PSB0</accession>
<proteinExistence type="inferred from homology"/>
<organism evidence="9 10">
    <name type="scientific">Noviherbaspirillum suwonense</name>
    <dbReference type="NCBI Taxonomy" id="1224511"/>
    <lineage>
        <taxon>Bacteria</taxon>
        <taxon>Pseudomonadati</taxon>
        <taxon>Pseudomonadota</taxon>
        <taxon>Betaproteobacteria</taxon>
        <taxon>Burkholderiales</taxon>
        <taxon>Oxalobacteraceae</taxon>
        <taxon>Noviherbaspirillum</taxon>
    </lineage>
</organism>
<evidence type="ECO:0000313" key="10">
    <source>
        <dbReference type="Proteomes" id="UP001158049"/>
    </source>
</evidence>
<keyword evidence="3" id="KW-1003">Cell membrane</keyword>